<protein>
    <submittedName>
        <fullName evidence="2">Uncharacterized protein</fullName>
    </submittedName>
</protein>
<accession>A0A4Y2UHE4</accession>
<evidence type="ECO:0000313" key="3">
    <source>
        <dbReference type="Proteomes" id="UP000499080"/>
    </source>
</evidence>
<feature type="region of interest" description="Disordered" evidence="1">
    <location>
        <begin position="31"/>
        <end position="51"/>
    </location>
</feature>
<dbReference type="AlphaFoldDB" id="A0A4Y2UHE4"/>
<gene>
    <name evidence="2" type="ORF">AVEN_209021-2_1</name>
</gene>
<evidence type="ECO:0000256" key="1">
    <source>
        <dbReference type="SAM" id="MobiDB-lite"/>
    </source>
</evidence>
<organism evidence="2 3">
    <name type="scientific">Araneus ventricosus</name>
    <name type="common">Orbweaver spider</name>
    <name type="synonym">Epeira ventricosa</name>
    <dbReference type="NCBI Taxonomy" id="182803"/>
    <lineage>
        <taxon>Eukaryota</taxon>
        <taxon>Metazoa</taxon>
        <taxon>Ecdysozoa</taxon>
        <taxon>Arthropoda</taxon>
        <taxon>Chelicerata</taxon>
        <taxon>Arachnida</taxon>
        <taxon>Araneae</taxon>
        <taxon>Araneomorphae</taxon>
        <taxon>Entelegynae</taxon>
        <taxon>Araneoidea</taxon>
        <taxon>Araneidae</taxon>
        <taxon>Araneus</taxon>
    </lineage>
</organism>
<name>A0A4Y2UHE4_ARAVE</name>
<proteinExistence type="predicted"/>
<sequence>IVANNLREESRHHPLFLASQETYLLNSGKVKNNRETPTRTAHGPFRKAKDGDWPPEIYKGVEIRKRAENKVTRNEVVGFGRNLQVADFSK</sequence>
<dbReference type="Proteomes" id="UP000499080">
    <property type="component" value="Unassembled WGS sequence"/>
</dbReference>
<keyword evidence="3" id="KW-1185">Reference proteome</keyword>
<reference evidence="2 3" key="1">
    <citation type="journal article" date="2019" name="Sci. Rep.">
        <title>Orb-weaving spider Araneus ventricosus genome elucidates the spidroin gene catalogue.</title>
        <authorList>
            <person name="Kono N."/>
            <person name="Nakamura H."/>
            <person name="Ohtoshi R."/>
            <person name="Moran D.A.P."/>
            <person name="Shinohara A."/>
            <person name="Yoshida Y."/>
            <person name="Fujiwara M."/>
            <person name="Mori M."/>
            <person name="Tomita M."/>
            <person name="Arakawa K."/>
        </authorList>
    </citation>
    <scope>NUCLEOTIDE SEQUENCE [LARGE SCALE GENOMIC DNA]</scope>
</reference>
<dbReference type="EMBL" id="BGPR01036395">
    <property type="protein sequence ID" value="GBO11612.1"/>
    <property type="molecule type" value="Genomic_DNA"/>
</dbReference>
<evidence type="ECO:0000313" key="2">
    <source>
        <dbReference type="EMBL" id="GBO11612.1"/>
    </source>
</evidence>
<comment type="caution">
    <text evidence="2">The sequence shown here is derived from an EMBL/GenBank/DDBJ whole genome shotgun (WGS) entry which is preliminary data.</text>
</comment>
<feature type="non-terminal residue" evidence="2">
    <location>
        <position position="1"/>
    </location>
</feature>